<sequence length="65" mass="6841">ATECRQPVDALQAASIRAMWKGSVEEGKAPPQVAVDAGLSLLHHASQPKPHSARKSHIPGRNGGH</sequence>
<organism evidence="2 3">
    <name type="scientific">Saguinus oedipus</name>
    <name type="common">Cotton-top tamarin</name>
    <name type="synonym">Oedipomidas oedipus</name>
    <dbReference type="NCBI Taxonomy" id="9490"/>
    <lineage>
        <taxon>Eukaryota</taxon>
        <taxon>Metazoa</taxon>
        <taxon>Chordata</taxon>
        <taxon>Craniata</taxon>
        <taxon>Vertebrata</taxon>
        <taxon>Euteleostomi</taxon>
        <taxon>Mammalia</taxon>
        <taxon>Eutheria</taxon>
        <taxon>Euarchontoglires</taxon>
        <taxon>Primates</taxon>
        <taxon>Haplorrhini</taxon>
        <taxon>Platyrrhini</taxon>
        <taxon>Cebidae</taxon>
        <taxon>Callitrichinae</taxon>
        <taxon>Saguinus</taxon>
    </lineage>
</organism>
<feature type="non-terminal residue" evidence="2">
    <location>
        <position position="65"/>
    </location>
</feature>
<comment type="caution">
    <text evidence="2">The sequence shown here is derived from an EMBL/GenBank/DDBJ whole genome shotgun (WGS) entry which is preliminary data.</text>
</comment>
<dbReference type="EMBL" id="JASSZA010000018">
    <property type="protein sequence ID" value="KAK2089741.1"/>
    <property type="molecule type" value="Genomic_DNA"/>
</dbReference>
<name>A0ABQ9TY64_SAGOE</name>
<accession>A0ABQ9TY64</accession>
<protein>
    <submittedName>
        <fullName evidence="2">Uncharacterized protein</fullName>
    </submittedName>
</protein>
<reference evidence="2 3" key="1">
    <citation type="submission" date="2023-05" db="EMBL/GenBank/DDBJ databases">
        <title>B98-5 Cell Line De Novo Hybrid Assembly: An Optical Mapping Approach.</title>
        <authorList>
            <person name="Kananen K."/>
            <person name="Auerbach J.A."/>
            <person name="Kautto E."/>
            <person name="Blachly J.S."/>
        </authorList>
    </citation>
    <scope>NUCLEOTIDE SEQUENCE [LARGE SCALE GENOMIC DNA]</scope>
    <source>
        <strain evidence="2">B95-8</strain>
        <tissue evidence="2">Cell line</tissue>
    </source>
</reference>
<keyword evidence="3" id="KW-1185">Reference proteome</keyword>
<gene>
    <name evidence="2" type="ORF">P7K49_032407</name>
</gene>
<feature type="non-terminal residue" evidence="2">
    <location>
        <position position="1"/>
    </location>
</feature>
<evidence type="ECO:0000313" key="3">
    <source>
        <dbReference type="Proteomes" id="UP001266305"/>
    </source>
</evidence>
<evidence type="ECO:0000313" key="2">
    <source>
        <dbReference type="EMBL" id="KAK2089741.1"/>
    </source>
</evidence>
<evidence type="ECO:0000256" key="1">
    <source>
        <dbReference type="SAM" id="MobiDB-lite"/>
    </source>
</evidence>
<feature type="compositionally biased region" description="Basic residues" evidence="1">
    <location>
        <begin position="51"/>
        <end position="65"/>
    </location>
</feature>
<feature type="region of interest" description="Disordered" evidence="1">
    <location>
        <begin position="44"/>
        <end position="65"/>
    </location>
</feature>
<dbReference type="Proteomes" id="UP001266305">
    <property type="component" value="Unassembled WGS sequence"/>
</dbReference>
<proteinExistence type="predicted"/>